<evidence type="ECO:0000313" key="4">
    <source>
        <dbReference type="Proteomes" id="UP000276133"/>
    </source>
</evidence>
<proteinExistence type="predicted"/>
<dbReference type="InterPro" id="IPR054465">
    <property type="entry name" value="Integrase_p58-like_C"/>
</dbReference>
<feature type="domain" description="Integrase p58-like C-terminal" evidence="2">
    <location>
        <begin position="64"/>
        <end position="95"/>
    </location>
</feature>
<evidence type="ECO:0000256" key="1">
    <source>
        <dbReference type="SAM" id="MobiDB-lite"/>
    </source>
</evidence>
<sequence length="204" mass="23541">MTLRALATEIIVKASMIILKSHKRNNSISDRAIKLICEIGDFVLLINSRQVVGHVRNFEQKYMGPFVIRKKINECNYEIVNTENQKIQVVHYDRMVKSKMRRSEKNLESSNQEQLHHDWRQKKSQTGLIVRRLKEAKNPINADQQVNQAGVLDDIEIQTGVPIVNVQVHNEQEQEKEDQDGKGQEDGMVGSGDRKSRVDRSRIN</sequence>
<dbReference type="EMBL" id="REGN01000364">
    <property type="protein sequence ID" value="RNA42462.1"/>
    <property type="molecule type" value="Genomic_DNA"/>
</dbReference>
<organism evidence="3 4">
    <name type="scientific">Brachionus plicatilis</name>
    <name type="common">Marine rotifer</name>
    <name type="synonym">Brachionus muelleri</name>
    <dbReference type="NCBI Taxonomy" id="10195"/>
    <lineage>
        <taxon>Eukaryota</taxon>
        <taxon>Metazoa</taxon>
        <taxon>Spiralia</taxon>
        <taxon>Gnathifera</taxon>
        <taxon>Rotifera</taxon>
        <taxon>Eurotatoria</taxon>
        <taxon>Monogononta</taxon>
        <taxon>Pseudotrocha</taxon>
        <taxon>Ploima</taxon>
        <taxon>Brachionidae</taxon>
        <taxon>Brachionus</taxon>
    </lineage>
</organism>
<dbReference type="AlphaFoldDB" id="A0A3M7T351"/>
<name>A0A3M7T351_BRAPC</name>
<feature type="region of interest" description="Disordered" evidence="1">
    <location>
        <begin position="101"/>
        <end position="123"/>
    </location>
</feature>
<dbReference type="Proteomes" id="UP000276133">
    <property type="component" value="Unassembled WGS sequence"/>
</dbReference>
<gene>
    <name evidence="3" type="ORF">BpHYR1_020042</name>
</gene>
<reference evidence="3 4" key="1">
    <citation type="journal article" date="2018" name="Sci. Rep.">
        <title>Genomic signatures of local adaptation to the degree of environmental predictability in rotifers.</title>
        <authorList>
            <person name="Franch-Gras L."/>
            <person name="Hahn C."/>
            <person name="Garcia-Roger E.M."/>
            <person name="Carmona M.J."/>
            <person name="Serra M."/>
            <person name="Gomez A."/>
        </authorList>
    </citation>
    <scope>NUCLEOTIDE SEQUENCE [LARGE SCALE GENOMIC DNA]</scope>
    <source>
        <strain evidence="3">HYR1</strain>
    </source>
</reference>
<accession>A0A3M7T351</accession>
<protein>
    <recommendedName>
        <fullName evidence="2">Integrase p58-like C-terminal domain-containing protein</fullName>
    </recommendedName>
</protein>
<feature type="compositionally biased region" description="Basic and acidic residues" evidence="1">
    <location>
        <begin position="192"/>
        <end position="204"/>
    </location>
</feature>
<comment type="caution">
    <text evidence="3">The sequence shown here is derived from an EMBL/GenBank/DDBJ whole genome shotgun (WGS) entry which is preliminary data.</text>
</comment>
<dbReference type="Pfam" id="PF22938">
    <property type="entry name" value="Integrase_p58_C"/>
    <property type="match status" value="1"/>
</dbReference>
<evidence type="ECO:0000259" key="2">
    <source>
        <dbReference type="Pfam" id="PF22938"/>
    </source>
</evidence>
<keyword evidence="4" id="KW-1185">Reference proteome</keyword>
<feature type="region of interest" description="Disordered" evidence="1">
    <location>
        <begin position="168"/>
        <end position="204"/>
    </location>
</feature>
<evidence type="ECO:0000313" key="3">
    <source>
        <dbReference type="EMBL" id="RNA42462.1"/>
    </source>
</evidence>